<gene>
    <name evidence="1" type="ORF">BVI061214_00122</name>
</gene>
<organism evidence="1 2">
    <name type="scientific">Thermus aquaticus</name>
    <dbReference type="NCBI Taxonomy" id="271"/>
    <lineage>
        <taxon>Bacteria</taxon>
        <taxon>Thermotogati</taxon>
        <taxon>Deinococcota</taxon>
        <taxon>Deinococci</taxon>
        <taxon>Thermales</taxon>
        <taxon>Thermaceae</taxon>
        <taxon>Thermus</taxon>
    </lineage>
</organism>
<dbReference type="PATRIC" id="fig|271.14.peg.206"/>
<evidence type="ECO:0000313" key="2">
    <source>
        <dbReference type="Proteomes" id="UP000037685"/>
    </source>
</evidence>
<sequence length="111" mass="11620">MGTGRKGLLGRVRTAIGKTAVAVQGRERGEAGPGGSSGVRGPREAAIARGILAGEVAGRNAEEREAKARALYPTLFQALLEAEEALTRAKFRLEVAKARAQEVEVLAGLVR</sequence>
<name>A0A0N0BMK2_THEAQ</name>
<comment type="caution">
    <text evidence="1">The sequence shown here is derived from an EMBL/GenBank/DDBJ whole genome shotgun (WGS) entry which is preliminary data.</text>
</comment>
<protein>
    <submittedName>
        <fullName evidence="1">Uncharacterized protein</fullName>
    </submittedName>
</protein>
<accession>A0A0N0BMK2</accession>
<evidence type="ECO:0000313" key="1">
    <source>
        <dbReference type="EMBL" id="KOX91163.1"/>
    </source>
</evidence>
<dbReference type="Proteomes" id="UP000037685">
    <property type="component" value="Unassembled WGS sequence"/>
</dbReference>
<dbReference type="AlphaFoldDB" id="A0A0N0BMK2"/>
<proteinExistence type="predicted"/>
<reference evidence="1 2" key="1">
    <citation type="submission" date="2015-07" db="EMBL/GenBank/DDBJ databases">
        <authorList>
            <person name="Noorani M."/>
        </authorList>
    </citation>
    <scope>NUCLEOTIDE SEQUENCE [LARGE SCALE GENOMIC DNA]</scope>
    <source>
        <strain evidence="2">ATCC 25104 / DSM 625 / JCM 10724 / NBRC 103206 / NCIMB 11243 / YT-1</strain>
    </source>
</reference>
<dbReference type="EMBL" id="LHCI01000105">
    <property type="protein sequence ID" value="KOX91163.1"/>
    <property type="molecule type" value="Genomic_DNA"/>
</dbReference>